<dbReference type="InterPro" id="IPR027417">
    <property type="entry name" value="P-loop_NTPase"/>
</dbReference>
<dbReference type="SUPFAM" id="SSF52540">
    <property type="entry name" value="P-loop containing nucleoside triphosphate hydrolases"/>
    <property type="match status" value="1"/>
</dbReference>
<evidence type="ECO:0000313" key="9">
    <source>
        <dbReference type="Proteomes" id="UP000727962"/>
    </source>
</evidence>
<dbReference type="GO" id="GO:0003924">
    <property type="term" value="F:GTPase activity"/>
    <property type="evidence" value="ECO:0007669"/>
    <property type="project" value="InterPro"/>
</dbReference>
<dbReference type="InterPro" id="IPR050055">
    <property type="entry name" value="EF-Tu_GTPase"/>
</dbReference>
<name>A0A931LUR4_FIMGI</name>
<accession>A0A931LUR4</accession>
<dbReference type="PROSITE" id="PS51722">
    <property type="entry name" value="G_TR_2"/>
    <property type="match status" value="1"/>
</dbReference>
<dbReference type="PANTHER" id="PTHR43721:SF22">
    <property type="entry name" value="ELONGATION FACTOR TU, MITOCHONDRIAL"/>
    <property type="match status" value="1"/>
</dbReference>
<dbReference type="GO" id="GO:0003746">
    <property type="term" value="F:translation elongation factor activity"/>
    <property type="evidence" value="ECO:0007669"/>
    <property type="project" value="UniProtKB-KW"/>
</dbReference>
<feature type="domain" description="Tr-type G" evidence="7">
    <location>
        <begin position="1"/>
        <end position="171"/>
    </location>
</feature>
<dbReference type="Proteomes" id="UP000727962">
    <property type="component" value="Unassembled WGS sequence"/>
</dbReference>
<feature type="non-terminal residue" evidence="8">
    <location>
        <position position="250"/>
    </location>
</feature>
<keyword evidence="2" id="KW-0963">Cytoplasm</keyword>
<dbReference type="GO" id="GO:0005525">
    <property type="term" value="F:GTP binding"/>
    <property type="evidence" value="ECO:0007669"/>
    <property type="project" value="UniProtKB-KW"/>
</dbReference>
<feature type="region of interest" description="Disordered" evidence="6">
    <location>
        <begin position="206"/>
        <end position="250"/>
    </location>
</feature>
<evidence type="ECO:0000256" key="6">
    <source>
        <dbReference type="SAM" id="MobiDB-lite"/>
    </source>
</evidence>
<protein>
    <submittedName>
        <fullName evidence="8">Selenocysteine-specific translation elongation factor</fullName>
    </submittedName>
</protein>
<dbReference type="CDD" id="cd04171">
    <property type="entry name" value="SelB"/>
    <property type="match status" value="1"/>
</dbReference>
<keyword evidence="4" id="KW-0648">Protein biosynthesis</keyword>
<dbReference type="PRINTS" id="PR00315">
    <property type="entry name" value="ELONGATNFCT"/>
</dbReference>
<dbReference type="NCBIfam" id="TIGR00475">
    <property type="entry name" value="selB"/>
    <property type="match status" value="1"/>
</dbReference>
<evidence type="ECO:0000259" key="7">
    <source>
        <dbReference type="PROSITE" id="PS51722"/>
    </source>
</evidence>
<gene>
    <name evidence="8" type="primary">selB</name>
    <name evidence="8" type="ORF">HYR64_05525</name>
</gene>
<dbReference type="InterPro" id="IPR000795">
    <property type="entry name" value="T_Tr_GTP-bd_dom"/>
</dbReference>
<dbReference type="InterPro" id="IPR031157">
    <property type="entry name" value="G_TR_CS"/>
</dbReference>
<sequence>MAKLIGTAGHVDHGKTTLLRALTGIDADRLPEEKRRGMTIDVGFAYIDLPNHGRVSIVDVPGHERFLRNMLVGAQGINVALLCVAADESVMPQTREHLQILQLLPVEAMVVALTRSDLADAETRAIAAEEVRELVAPTRFKGSPLVEVSAETGEGLDGLKAELDLALGAPQAAPAGAWHMPIDRVFTAKGRGVVVTGTLAGGLVRVGDESAHQRPRSRRSSSDRGRARSDARPHARRDGARRARPGDGAH</sequence>
<reference evidence="8" key="1">
    <citation type="submission" date="2020-07" db="EMBL/GenBank/DDBJ databases">
        <title>Huge and variable diversity of episymbiotic CPR bacteria and DPANN archaea in groundwater ecosystems.</title>
        <authorList>
            <person name="He C.Y."/>
            <person name="Keren R."/>
            <person name="Whittaker M."/>
            <person name="Farag I.F."/>
            <person name="Doudna J."/>
            <person name="Cate J.H.D."/>
            <person name="Banfield J.F."/>
        </authorList>
    </citation>
    <scope>NUCLEOTIDE SEQUENCE</scope>
    <source>
        <strain evidence="8">NC_groundwater_17_Pr7_B-0.1um_64_12</strain>
    </source>
</reference>
<evidence type="ECO:0000256" key="3">
    <source>
        <dbReference type="ARBA" id="ARBA00022741"/>
    </source>
</evidence>
<comment type="caution">
    <text evidence="8">The sequence shown here is derived from an EMBL/GenBank/DDBJ whole genome shotgun (WGS) entry which is preliminary data.</text>
</comment>
<dbReference type="Gene3D" id="2.40.30.10">
    <property type="entry name" value="Translation factors"/>
    <property type="match status" value="1"/>
</dbReference>
<dbReference type="GO" id="GO:0001514">
    <property type="term" value="P:selenocysteine incorporation"/>
    <property type="evidence" value="ECO:0007669"/>
    <property type="project" value="InterPro"/>
</dbReference>
<organism evidence="8 9">
    <name type="scientific">Fimbriimonas ginsengisoli</name>
    <dbReference type="NCBI Taxonomy" id="1005039"/>
    <lineage>
        <taxon>Bacteria</taxon>
        <taxon>Bacillati</taxon>
        <taxon>Armatimonadota</taxon>
        <taxon>Fimbriimonadia</taxon>
        <taxon>Fimbriimonadales</taxon>
        <taxon>Fimbriimonadaceae</taxon>
        <taxon>Fimbriimonas</taxon>
    </lineage>
</organism>
<evidence type="ECO:0000313" key="8">
    <source>
        <dbReference type="EMBL" id="MBI1756549.1"/>
    </source>
</evidence>
<dbReference type="Gene3D" id="3.40.50.300">
    <property type="entry name" value="P-loop containing nucleotide triphosphate hydrolases"/>
    <property type="match status" value="1"/>
</dbReference>
<comment type="subcellular location">
    <subcellularLocation>
        <location evidence="1">Cytoplasm</location>
    </subcellularLocation>
</comment>
<keyword evidence="3" id="KW-0547">Nucleotide-binding</keyword>
<proteinExistence type="predicted"/>
<dbReference type="GO" id="GO:0003723">
    <property type="term" value="F:RNA binding"/>
    <property type="evidence" value="ECO:0007669"/>
    <property type="project" value="InterPro"/>
</dbReference>
<evidence type="ECO:0000256" key="5">
    <source>
        <dbReference type="ARBA" id="ARBA00023134"/>
    </source>
</evidence>
<evidence type="ECO:0000256" key="2">
    <source>
        <dbReference type="ARBA" id="ARBA00022490"/>
    </source>
</evidence>
<dbReference type="EMBL" id="JACOSL010000033">
    <property type="protein sequence ID" value="MBI1756549.1"/>
    <property type="molecule type" value="Genomic_DNA"/>
</dbReference>
<keyword evidence="5" id="KW-0342">GTP-binding</keyword>
<keyword evidence="8" id="KW-0251">Elongation factor</keyword>
<dbReference type="PANTHER" id="PTHR43721">
    <property type="entry name" value="ELONGATION FACTOR TU-RELATED"/>
    <property type="match status" value="1"/>
</dbReference>
<dbReference type="PROSITE" id="PS00301">
    <property type="entry name" value="G_TR_1"/>
    <property type="match status" value="1"/>
</dbReference>
<evidence type="ECO:0000256" key="4">
    <source>
        <dbReference type="ARBA" id="ARBA00022917"/>
    </source>
</evidence>
<dbReference type="InterPro" id="IPR005225">
    <property type="entry name" value="Small_GTP-bd"/>
</dbReference>
<feature type="compositionally biased region" description="Basic and acidic residues" evidence="6">
    <location>
        <begin position="220"/>
        <end position="250"/>
    </location>
</feature>
<dbReference type="AlphaFoldDB" id="A0A931LUR4"/>
<dbReference type="GO" id="GO:0005829">
    <property type="term" value="C:cytosol"/>
    <property type="evidence" value="ECO:0007669"/>
    <property type="project" value="TreeGrafter"/>
</dbReference>
<evidence type="ECO:0000256" key="1">
    <source>
        <dbReference type="ARBA" id="ARBA00004496"/>
    </source>
</evidence>
<dbReference type="NCBIfam" id="TIGR00231">
    <property type="entry name" value="small_GTP"/>
    <property type="match status" value="1"/>
</dbReference>
<dbReference type="InterPro" id="IPR004535">
    <property type="entry name" value="Transl_elong_SelB"/>
</dbReference>
<dbReference type="Pfam" id="PF00009">
    <property type="entry name" value="GTP_EFTU"/>
    <property type="match status" value="1"/>
</dbReference>